<keyword evidence="1" id="KW-0067">ATP-binding</keyword>
<feature type="non-terminal residue" evidence="1">
    <location>
        <position position="1"/>
    </location>
</feature>
<reference evidence="2" key="1">
    <citation type="journal article" date="2019" name="Int. J. Syst. Evol. Microbiol.">
        <title>The Global Catalogue of Microorganisms (GCM) 10K type strain sequencing project: providing services to taxonomists for standard genome sequencing and annotation.</title>
        <authorList>
            <consortium name="The Broad Institute Genomics Platform"/>
            <consortium name="The Broad Institute Genome Sequencing Center for Infectious Disease"/>
            <person name="Wu L."/>
            <person name="Ma J."/>
        </authorList>
    </citation>
    <scope>NUCLEOTIDE SEQUENCE [LARGE SCALE GENOMIC DNA]</scope>
    <source>
        <strain evidence="2">CCUG 61696</strain>
    </source>
</reference>
<evidence type="ECO:0000313" key="1">
    <source>
        <dbReference type="EMBL" id="MFD1332770.1"/>
    </source>
</evidence>
<comment type="caution">
    <text evidence="1">The sequence shown here is derived from an EMBL/GenBank/DDBJ whole genome shotgun (WGS) entry which is preliminary data.</text>
</comment>
<dbReference type="Gene3D" id="3.40.50.300">
    <property type="entry name" value="P-loop containing nucleotide triphosphate hydrolases"/>
    <property type="match status" value="1"/>
</dbReference>
<sequence length="62" mass="6761">ARDVLRRLDGKAGGRTLVVATHLRREAEICDRVIALERGRVVADLTPGAPGFQAALDRLRPD</sequence>
<gene>
    <name evidence="1" type="ORF">ACFQ4O_12260</name>
</gene>
<organism evidence="1 2">
    <name type="scientific">Methylopila musalis</name>
    <dbReference type="NCBI Taxonomy" id="1134781"/>
    <lineage>
        <taxon>Bacteria</taxon>
        <taxon>Pseudomonadati</taxon>
        <taxon>Pseudomonadota</taxon>
        <taxon>Alphaproteobacteria</taxon>
        <taxon>Hyphomicrobiales</taxon>
        <taxon>Methylopilaceae</taxon>
        <taxon>Methylopila</taxon>
    </lineage>
</organism>
<dbReference type="EMBL" id="JBHTMX010000120">
    <property type="protein sequence ID" value="MFD1332770.1"/>
    <property type="molecule type" value="Genomic_DNA"/>
</dbReference>
<accession>A0ABW3Z9Z3</accession>
<dbReference type="SUPFAM" id="SSF52540">
    <property type="entry name" value="P-loop containing nucleoside triphosphate hydrolases"/>
    <property type="match status" value="1"/>
</dbReference>
<dbReference type="InterPro" id="IPR027417">
    <property type="entry name" value="P-loop_NTPase"/>
</dbReference>
<proteinExistence type="predicted"/>
<keyword evidence="2" id="KW-1185">Reference proteome</keyword>
<name>A0ABW3Z9Z3_9HYPH</name>
<protein>
    <submittedName>
        <fullName evidence="1">ABC transporter ATP-binding protein</fullName>
    </submittedName>
</protein>
<dbReference type="Proteomes" id="UP001597171">
    <property type="component" value="Unassembled WGS sequence"/>
</dbReference>
<keyword evidence="1" id="KW-0547">Nucleotide-binding</keyword>
<dbReference type="GO" id="GO:0005524">
    <property type="term" value="F:ATP binding"/>
    <property type="evidence" value="ECO:0007669"/>
    <property type="project" value="UniProtKB-KW"/>
</dbReference>
<evidence type="ECO:0000313" key="2">
    <source>
        <dbReference type="Proteomes" id="UP001597171"/>
    </source>
</evidence>